<comment type="similarity">
    <text evidence="1">Belongs to the short-chain dehydrogenases/reductases (SDR) family.</text>
</comment>
<reference evidence="4 5" key="1">
    <citation type="submission" date="2011-09" db="EMBL/GenBank/DDBJ databases">
        <title>The permanent draft genome of Caldithrix abyssi DSM 13497.</title>
        <authorList>
            <consortium name="US DOE Joint Genome Institute (JGI-PGF)"/>
            <person name="Lucas S."/>
            <person name="Han J."/>
            <person name="Lapidus A."/>
            <person name="Bruce D."/>
            <person name="Goodwin L."/>
            <person name="Pitluck S."/>
            <person name="Peters L."/>
            <person name="Kyrpides N."/>
            <person name="Mavromatis K."/>
            <person name="Ivanova N."/>
            <person name="Mikhailova N."/>
            <person name="Chertkov O."/>
            <person name="Detter J.C."/>
            <person name="Tapia R."/>
            <person name="Han C."/>
            <person name="Land M."/>
            <person name="Hauser L."/>
            <person name="Markowitz V."/>
            <person name="Cheng J.-F."/>
            <person name="Hugenholtz P."/>
            <person name="Woyke T."/>
            <person name="Wu D."/>
            <person name="Spring S."/>
            <person name="Brambilla E."/>
            <person name="Klenk H.-P."/>
            <person name="Eisen J.A."/>
        </authorList>
    </citation>
    <scope>NUCLEOTIDE SEQUENCE [LARGE SCALE GENOMIC DNA]</scope>
    <source>
        <strain evidence="4 5">DSM 13497</strain>
    </source>
</reference>
<dbReference type="FunFam" id="3.40.50.720:FF:000084">
    <property type="entry name" value="Short-chain dehydrogenase reductase"/>
    <property type="match status" value="1"/>
</dbReference>
<dbReference type="AlphaFoldDB" id="H1XW61"/>
<dbReference type="PANTHER" id="PTHR42760:SF133">
    <property type="entry name" value="3-OXOACYL-[ACYL-CARRIER-PROTEIN] REDUCTASE"/>
    <property type="match status" value="1"/>
</dbReference>
<dbReference type="Gene3D" id="3.40.50.720">
    <property type="entry name" value="NAD(P)-binding Rossmann-like Domain"/>
    <property type="match status" value="1"/>
</dbReference>
<dbReference type="InterPro" id="IPR036291">
    <property type="entry name" value="NAD(P)-bd_dom_sf"/>
</dbReference>
<sequence length="251" mass="27351">MANQSALITGAARGIGKCIAYTLLKNDFTVGLMDMDGENLALTLKDFSTPGKAFAYHGDVGDENFVKKTIVHFTQQTGRINAVINNAAIAINKDIASLSLEEWRRVIETNLTSAFLMVKHASPYLKQSRGSIINIASTRALMSEAHTEAYSASKGGLLSLTHALAISLGPEVKVNAISPGWIDTRYWVNKDPADFPPLDEQDHAQHPAGRVGRPEDIASMVLYLLRPENDFITGANFVIDGGMTRKMIYAE</sequence>
<dbReference type="GO" id="GO:0016616">
    <property type="term" value="F:oxidoreductase activity, acting on the CH-OH group of donors, NAD or NADP as acceptor"/>
    <property type="evidence" value="ECO:0007669"/>
    <property type="project" value="TreeGrafter"/>
</dbReference>
<dbReference type="PRINTS" id="PR00080">
    <property type="entry name" value="SDRFAMILY"/>
</dbReference>
<dbReference type="SUPFAM" id="SSF51735">
    <property type="entry name" value="NAD(P)-binding Rossmann-fold domains"/>
    <property type="match status" value="1"/>
</dbReference>
<dbReference type="HOGENOM" id="CLU_010194_1_0_0"/>
<dbReference type="PROSITE" id="PS00061">
    <property type="entry name" value="ADH_SHORT"/>
    <property type="match status" value="1"/>
</dbReference>
<evidence type="ECO:0000256" key="1">
    <source>
        <dbReference type="ARBA" id="ARBA00006484"/>
    </source>
</evidence>
<dbReference type="InterPro" id="IPR020904">
    <property type="entry name" value="Sc_DH/Rdtase_CS"/>
</dbReference>
<accession>H1XW61</accession>
<proteinExistence type="inferred from homology"/>
<dbReference type="InParanoid" id="H1XW61"/>
<dbReference type="STRING" id="880073.Cabys_2269"/>
<reference evidence="3 6" key="2">
    <citation type="submission" date="2016-11" db="EMBL/GenBank/DDBJ databases">
        <title>Genomic analysis of Caldithrix abyssi and proposal of a novel bacterial phylum Caldithrichaeota.</title>
        <authorList>
            <person name="Kublanov I."/>
            <person name="Sigalova O."/>
            <person name="Gavrilov S."/>
            <person name="Lebedinsky A."/>
            <person name="Ivanova N."/>
            <person name="Daum C."/>
            <person name="Reddy T."/>
            <person name="Klenk H.P."/>
            <person name="Goker M."/>
            <person name="Reva O."/>
            <person name="Miroshnichenko M."/>
            <person name="Kyprides N."/>
            <person name="Woyke T."/>
            <person name="Gelfand M."/>
        </authorList>
    </citation>
    <scope>NUCLEOTIDE SEQUENCE [LARGE SCALE GENOMIC DNA]</scope>
    <source>
        <strain evidence="3 6">LF13</strain>
    </source>
</reference>
<organism evidence="4 5">
    <name type="scientific">Caldithrix abyssi DSM 13497</name>
    <dbReference type="NCBI Taxonomy" id="880073"/>
    <lineage>
        <taxon>Bacteria</taxon>
        <taxon>Pseudomonadati</taxon>
        <taxon>Calditrichota</taxon>
        <taxon>Calditrichia</taxon>
        <taxon>Calditrichales</taxon>
        <taxon>Calditrichaceae</taxon>
        <taxon>Caldithrix</taxon>
    </lineage>
</organism>
<keyword evidence="5" id="KW-1185">Reference proteome</keyword>
<dbReference type="Pfam" id="PF13561">
    <property type="entry name" value="adh_short_C2"/>
    <property type="match status" value="1"/>
</dbReference>
<dbReference type="EMBL" id="CM001402">
    <property type="protein sequence ID" value="EHO42966.1"/>
    <property type="molecule type" value="Genomic_DNA"/>
</dbReference>
<dbReference type="PaxDb" id="880073-Calab_3362"/>
<dbReference type="Proteomes" id="UP000004671">
    <property type="component" value="Chromosome"/>
</dbReference>
<protein>
    <submittedName>
        <fullName evidence="3">NAD(P)-dependent dehydrogenase, short-chain alcohol dehydrogenase family</fullName>
    </submittedName>
    <submittedName>
        <fullName evidence="4">Short-chain dehydrogenase/reductase SDR</fullName>
    </submittedName>
</protein>
<name>H1XW61_CALAY</name>
<dbReference type="KEGG" id="caby:Cabys_2269"/>
<evidence type="ECO:0000313" key="5">
    <source>
        <dbReference type="Proteomes" id="UP000004671"/>
    </source>
</evidence>
<keyword evidence="2" id="KW-0560">Oxidoreductase</keyword>
<dbReference type="OrthoDB" id="9803333at2"/>
<dbReference type="Proteomes" id="UP000183868">
    <property type="component" value="Chromosome"/>
</dbReference>
<dbReference type="EMBL" id="CP018099">
    <property type="protein sequence ID" value="APF19018.1"/>
    <property type="molecule type" value="Genomic_DNA"/>
</dbReference>
<dbReference type="eggNOG" id="COG1028">
    <property type="taxonomic scope" value="Bacteria"/>
</dbReference>
<dbReference type="RefSeq" id="WP_006930402.1">
    <property type="nucleotide sequence ID" value="NZ_CM001402.1"/>
</dbReference>
<evidence type="ECO:0000313" key="3">
    <source>
        <dbReference type="EMBL" id="APF19018.1"/>
    </source>
</evidence>
<dbReference type="PANTHER" id="PTHR42760">
    <property type="entry name" value="SHORT-CHAIN DEHYDROGENASES/REDUCTASES FAMILY MEMBER"/>
    <property type="match status" value="1"/>
</dbReference>
<evidence type="ECO:0000313" key="6">
    <source>
        <dbReference type="Proteomes" id="UP000183868"/>
    </source>
</evidence>
<evidence type="ECO:0000256" key="2">
    <source>
        <dbReference type="ARBA" id="ARBA00023002"/>
    </source>
</evidence>
<gene>
    <name evidence="3" type="ORF">Cabys_2269</name>
    <name evidence="4" type="ORF">Calab_3362</name>
</gene>
<evidence type="ECO:0000313" key="4">
    <source>
        <dbReference type="EMBL" id="EHO42966.1"/>
    </source>
</evidence>
<dbReference type="PRINTS" id="PR00081">
    <property type="entry name" value="GDHRDH"/>
</dbReference>
<dbReference type="InterPro" id="IPR002347">
    <property type="entry name" value="SDR_fam"/>
</dbReference>